<name>A0AAW0AZS5_9AGAR</name>
<evidence type="ECO:0000313" key="3">
    <source>
        <dbReference type="Proteomes" id="UP001362999"/>
    </source>
</evidence>
<organism evidence="2 3">
    <name type="scientific">Favolaschia claudopus</name>
    <dbReference type="NCBI Taxonomy" id="2862362"/>
    <lineage>
        <taxon>Eukaryota</taxon>
        <taxon>Fungi</taxon>
        <taxon>Dikarya</taxon>
        <taxon>Basidiomycota</taxon>
        <taxon>Agaricomycotina</taxon>
        <taxon>Agaricomycetes</taxon>
        <taxon>Agaricomycetidae</taxon>
        <taxon>Agaricales</taxon>
        <taxon>Marasmiineae</taxon>
        <taxon>Mycenaceae</taxon>
        <taxon>Favolaschia</taxon>
    </lineage>
</organism>
<sequence>MNAEAVRAQAVRARDALFTVALGAPPEDETEDEETEEEEYPARIHASTPRLVHPRPVDTQHPDMHKLIARIGSAREPALHRLLLKLSDASSKFSYATARTGIQAHVRTLVREHPHVSVDSITPRIVEEHGLFITCPFSADGCTAVFLAERSAAEAHFRQEHPPHSIVSAQAPAPADVIRTRSRARREGTSTAVDRVQCPICGARMNFDSLGRHFVQSHKPTKRTTRTAYACKLCDGEVFTIQEHVAHFGECQEEHFAQWDGNARAGKRRRIDTTDTDEAAA</sequence>
<dbReference type="AlphaFoldDB" id="A0AAW0AZS5"/>
<protein>
    <recommendedName>
        <fullName evidence="4">C2H2-type domain-containing protein</fullName>
    </recommendedName>
</protein>
<feature type="compositionally biased region" description="Acidic residues" evidence="1">
    <location>
        <begin position="26"/>
        <end position="39"/>
    </location>
</feature>
<evidence type="ECO:0008006" key="4">
    <source>
        <dbReference type="Google" id="ProtNLM"/>
    </source>
</evidence>
<accession>A0AAW0AZS5</accession>
<feature type="region of interest" description="Disordered" evidence="1">
    <location>
        <begin position="22"/>
        <end position="42"/>
    </location>
</feature>
<reference evidence="2 3" key="1">
    <citation type="journal article" date="2024" name="J Genomics">
        <title>Draft genome sequencing and assembly of Favolaschia claudopus CIRM-BRFM 2984 isolated from oak limbs.</title>
        <authorList>
            <person name="Navarro D."/>
            <person name="Drula E."/>
            <person name="Chaduli D."/>
            <person name="Cazenave R."/>
            <person name="Ahrendt S."/>
            <person name="Wang J."/>
            <person name="Lipzen A."/>
            <person name="Daum C."/>
            <person name="Barry K."/>
            <person name="Grigoriev I.V."/>
            <person name="Favel A."/>
            <person name="Rosso M.N."/>
            <person name="Martin F."/>
        </authorList>
    </citation>
    <scope>NUCLEOTIDE SEQUENCE [LARGE SCALE GENOMIC DNA]</scope>
    <source>
        <strain evidence="2 3">CIRM-BRFM 2984</strain>
    </source>
</reference>
<gene>
    <name evidence="2" type="ORF">R3P38DRAFT_2982486</name>
</gene>
<dbReference type="Proteomes" id="UP001362999">
    <property type="component" value="Unassembled WGS sequence"/>
</dbReference>
<evidence type="ECO:0000313" key="2">
    <source>
        <dbReference type="EMBL" id="KAK7018379.1"/>
    </source>
</evidence>
<evidence type="ECO:0000256" key="1">
    <source>
        <dbReference type="SAM" id="MobiDB-lite"/>
    </source>
</evidence>
<keyword evidence="3" id="KW-1185">Reference proteome</keyword>
<dbReference type="EMBL" id="JAWWNJ010000046">
    <property type="protein sequence ID" value="KAK7018379.1"/>
    <property type="molecule type" value="Genomic_DNA"/>
</dbReference>
<proteinExistence type="predicted"/>
<comment type="caution">
    <text evidence="2">The sequence shown here is derived from an EMBL/GenBank/DDBJ whole genome shotgun (WGS) entry which is preliminary data.</text>
</comment>